<gene>
    <name evidence="1" type="ORF">CAPTEDRAFT_214752</name>
</gene>
<reference evidence="1 3" key="2">
    <citation type="journal article" date="2013" name="Nature">
        <title>Insights into bilaterian evolution from three spiralian genomes.</title>
        <authorList>
            <person name="Simakov O."/>
            <person name="Marletaz F."/>
            <person name="Cho S.J."/>
            <person name="Edsinger-Gonzales E."/>
            <person name="Havlak P."/>
            <person name="Hellsten U."/>
            <person name="Kuo D.H."/>
            <person name="Larsson T."/>
            <person name="Lv J."/>
            <person name="Arendt D."/>
            <person name="Savage R."/>
            <person name="Osoegawa K."/>
            <person name="de Jong P."/>
            <person name="Grimwood J."/>
            <person name="Chapman J.A."/>
            <person name="Shapiro H."/>
            <person name="Aerts A."/>
            <person name="Otillar R.P."/>
            <person name="Terry A.Y."/>
            <person name="Boore J.L."/>
            <person name="Grigoriev I.V."/>
            <person name="Lindberg D.R."/>
            <person name="Seaver E.C."/>
            <person name="Weisblat D.A."/>
            <person name="Putnam N.H."/>
            <person name="Rokhsar D.S."/>
        </authorList>
    </citation>
    <scope>NUCLEOTIDE SEQUENCE</scope>
    <source>
        <strain evidence="1 3">I ESC-2004</strain>
    </source>
</reference>
<dbReference type="HOGENOM" id="CLU_2135859_0_0_1"/>
<accession>R7UAC9</accession>
<keyword evidence="3" id="KW-1185">Reference proteome</keyword>
<sequence length="113" mass="12864">MVDQVETQRVSERENVDAVARGLSQIALCPIYSAAHFARLLCQAIGKIEQRKCRWAQNKLVNAYQVVVGSQTLTRSCGRKMVTITYHPHSIDWKKAFNTYFKGRLVVNEQVPV</sequence>
<dbReference type="EMBL" id="KB303281">
    <property type="protein sequence ID" value="ELU03320.1"/>
    <property type="molecule type" value="Genomic_DNA"/>
</dbReference>
<proteinExistence type="predicted"/>
<name>R7UAC9_CAPTE</name>
<protein>
    <submittedName>
        <fullName evidence="1 2">Uncharacterized protein</fullName>
    </submittedName>
</protein>
<dbReference type="Proteomes" id="UP000014760">
    <property type="component" value="Unassembled WGS sequence"/>
</dbReference>
<evidence type="ECO:0000313" key="2">
    <source>
        <dbReference type="EnsemblMetazoa" id="CapteP214752"/>
    </source>
</evidence>
<organism evidence="1">
    <name type="scientific">Capitella teleta</name>
    <name type="common">Polychaete worm</name>
    <dbReference type="NCBI Taxonomy" id="283909"/>
    <lineage>
        <taxon>Eukaryota</taxon>
        <taxon>Metazoa</taxon>
        <taxon>Spiralia</taxon>
        <taxon>Lophotrochozoa</taxon>
        <taxon>Annelida</taxon>
        <taxon>Polychaeta</taxon>
        <taxon>Sedentaria</taxon>
        <taxon>Scolecida</taxon>
        <taxon>Capitellidae</taxon>
        <taxon>Capitella</taxon>
    </lineage>
</organism>
<dbReference type="AlphaFoldDB" id="R7UAC9"/>
<evidence type="ECO:0000313" key="1">
    <source>
        <dbReference type="EMBL" id="ELU03320.1"/>
    </source>
</evidence>
<dbReference type="EMBL" id="AMQN01008505">
    <property type="status" value="NOT_ANNOTATED_CDS"/>
    <property type="molecule type" value="Genomic_DNA"/>
</dbReference>
<dbReference type="EnsemblMetazoa" id="CapteT214752">
    <property type="protein sequence ID" value="CapteP214752"/>
    <property type="gene ID" value="CapteG214752"/>
</dbReference>
<reference evidence="3" key="1">
    <citation type="submission" date="2012-12" db="EMBL/GenBank/DDBJ databases">
        <authorList>
            <person name="Hellsten U."/>
            <person name="Grimwood J."/>
            <person name="Chapman J.A."/>
            <person name="Shapiro H."/>
            <person name="Aerts A."/>
            <person name="Otillar R.P."/>
            <person name="Terry A.Y."/>
            <person name="Boore J.L."/>
            <person name="Simakov O."/>
            <person name="Marletaz F."/>
            <person name="Cho S.-J."/>
            <person name="Edsinger-Gonzales E."/>
            <person name="Havlak P."/>
            <person name="Kuo D.-H."/>
            <person name="Larsson T."/>
            <person name="Lv J."/>
            <person name="Arendt D."/>
            <person name="Savage R."/>
            <person name="Osoegawa K."/>
            <person name="de Jong P."/>
            <person name="Lindberg D.R."/>
            <person name="Seaver E.C."/>
            <person name="Weisblat D.A."/>
            <person name="Putnam N.H."/>
            <person name="Grigoriev I.V."/>
            <person name="Rokhsar D.S."/>
        </authorList>
    </citation>
    <scope>NUCLEOTIDE SEQUENCE</scope>
    <source>
        <strain evidence="3">I ESC-2004</strain>
    </source>
</reference>
<reference evidence="2" key="3">
    <citation type="submission" date="2015-06" db="UniProtKB">
        <authorList>
            <consortium name="EnsemblMetazoa"/>
        </authorList>
    </citation>
    <scope>IDENTIFICATION</scope>
</reference>
<evidence type="ECO:0000313" key="3">
    <source>
        <dbReference type="Proteomes" id="UP000014760"/>
    </source>
</evidence>